<dbReference type="EMBL" id="BOPZ01000003">
    <property type="protein sequence ID" value="GIM27810.1"/>
    <property type="molecule type" value="Genomic_DNA"/>
</dbReference>
<evidence type="ECO:0000313" key="7">
    <source>
        <dbReference type="EMBL" id="GIM27810.1"/>
    </source>
</evidence>
<dbReference type="PANTHER" id="PTHR21716:SF68">
    <property type="entry name" value="TRANSPORT PROTEIN YTVI-RELATED"/>
    <property type="match status" value="1"/>
</dbReference>
<dbReference type="AlphaFoldDB" id="A0A919VEW3"/>
<accession>A0A919VEW3</accession>
<dbReference type="RefSeq" id="WP_212902564.1">
    <property type="nucleotide sequence ID" value="NZ_BOPZ01000003.1"/>
</dbReference>
<comment type="similarity">
    <text evidence="2">Belongs to the autoinducer-2 exporter (AI-2E) (TC 2.A.86) family.</text>
</comment>
<protein>
    <submittedName>
        <fullName evidence="7">AI-2E family transporter</fullName>
    </submittedName>
</protein>
<dbReference type="Proteomes" id="UP000679179">
    <property type="component" value="Unassembled WGS sequence"/>
</dbReference>
<dbReference type="PANTHER" id="PTHR21716">
    <property type="entry name" value="TRANSMEMBRANE PROTEIN"/>
    <property type="match status" value="1"/>
</dbReference>
<evidence type="ECO:0000256" key="3">
    <source>
        <dbReference type="ARBA" id="ARBA00022692"/>
    </source>
</evidence>
<feature type="transmembrane region" description="Helical" evidence="6">
    <location>
        <begin position="141"/>
        <end position="158"/>
    </location>
</feature>
<reference evidence="7" key="1">
    <citation type="submission" date="2021-03" db="EMBL/GenBank/DDBJ databases">
        <title>Taxonomic study of Clostridium polyendosporum from meadow-gley soil under rice.</title>
        <authorList>
            <person name="Kobayashi H."/>
            <person name="Tanizawa Y."/>
            <person name="Yagura M."/>
        </authorList>
    </citation>
    <scope>NUCLEOTIDE SEQUENCE</scope>
    <source>
        <strain evidence="7">JCM 30710</strain>
    </source>
</reference>
<comment type="subcellular location">
    <subcellularLocation>
        <location evidence="1">Membrane</location>
        <topology evidence="1">Multi-pass membrane protein</topology>
    </subcellularLocation>
</comment>
<dbReference type="Pfam" id="PF01594">
    <property type="entry name" value="AI-2E_transport"/>
    <property type="match status" value="1"/>
</dbReference>
<comment type="caution">
    <text evidence="7">The sequence shown here is derived from an EMBL/GenBank/DDBJ whole genome shotgun (WGS) entry which is preliminary data.</text>
</comment>
<evidence type="ECO:0000256" key="6">
    <source>
        <dbReference type="SAM" id="Phobius"/>
    </source>
</evidence>
<feature type="transmembrane region" description="Helical" evidence="6">
    <location>
        <begin position="61"/>
        <end position="79"/>
    </location>
</feature>
<gene>
    <name evidence="7" type="ORF">CPJCM30710_04760</name>
</gene>
<feature type="transmembrane region" description="Helical" evidence="6">
    <location>
        <begin position="249"/>
        <end position="264"/>
    </location>
</feature>
<dbReference type="InterPro" id="IPR002549">
    <property type="entry name" value="AI-2E-like"/>
</dbReference>
<organism evidence="7 8">
    <name type="scientific">Clostridium polyendosporum</name>
    <dbReference type="NCBI Taxonomy" id="69208"/>
    <lineage>
        <taxon>Bacteria</taxon>
        <taxon>Bacillati</taxon>
        <taxon>Bacillota</taxon>
        <taxon>Clostridia</taxon>
        <taxon>Eubacteriales</taxon>
        <taxon>Clostridiaceae</taxon>
        <taxon>Clostridium</taxon>
    </lineage>
</organism>
<evidence type="ECO:0000256" key="4">
    <source>
        <dbReference type="ARBA" id="ARBA00022989"/>
    </source>
</evidence>
<dbReference type="GO" id="GO:0055085">
    <property type="term" value="P:transmembrane transport"/>
    <property type="evidence" value="ECO:0007669"/>
    <property type="project" value="TreeGrafter"/>
</dbReference>
<keyword evidence="3 6" id="KW-0812">Transmembrane</keyword>
<proteinExistence type="inferred from homology"/>
<evidence type="ECO:0000313" key="8">
    <source>
        <dbReference type="Proteomes" id="UP000679179"/>
    </source>
</evidence>
<feature type="transmembrane region" description="Helical" evidence="6">
    <location>
        <begin position="7"/>
        <end position="25"/>
    </location>
</feature>
<evidence type="ECO:0000256" key="5">
    <source>
        <dbReference type="ARBA" id="ARBA00023136"/>
    </source>
</evidence>
<keyword evidence="8" id="KW-1185">Reference proteome</keyword>
<sequence>MRKEYEKLLNCLILLIIVLIITFIIKYYFKPFIYILVLFFICKPFYNLFLKVGIKDKLSAALSLVVINLIMFSSLFYLGSEFYSLIQKNLIENIHKMDMFIENIVGSIFLNKSSFNNLQNNFSIIDNSILKKGAQYTSDGITSYIVATIAVYFLLIDWREFYNDASNIFPSSFFMDVSLTFKKMKKLIVIETILMFFSTIETLIGFLILRIPNAFIFSIFCGLLDILPYVGTIIVFIPLIIYNIILKEYFVVAGLIFLYILVQVNREILETKYIGEKLGIHPLIALISIYIGMKIFGLIGIIAGPFYILLSKNIVLNKTQEEK</sequence>
<keyword evidence="4 6" id="KW-1133">Transmembrane helix</keyword>
<feature type="transmembrane region" description="Helical" evidence="6">
    <location>
        <begin position="187"/>
        <end position="209"/>
    </location>
</feature>
<evidence type="ECO:0000256" key="2">
    <source>
        <dbReference type="ARBA" id="ARBA00009773"/>
    </source>
</evidence>
<keyword evidence="5 6" id="KW-0472">Membrane</keyword>
<feature type="transmembrane region" description="Helical" evidence="6">
    <location>
        <begin position="215"/>
        <end position="242"/>
    </location>
</feature>
<feature type="transmembrane region" description="Helical" evidence="6">
    <location>
        <begin position="284"/>
        <end position="310"/>
    </location>
</feature>
<dbReference type="GO" id="GO:0016020">
    <property type="term" value="C:membrane"/>
    <property type="evidence" value="ECO:0007669"/>
    <property type="project" value="UniProtKB-SubCell"/>
</dbReference>
<name>A0A919VEW3_9CLOT</name>
<evidence type="ECO:0000256" key="1">
    <source>
        <dbReference type="ARBA" id="ARBA00004141"/>
    </source>
</evidence>